<gene>
    <name evidence="1" type="ORF">SAMN05421877_11617</name>
</gene>
<dbReference type="Proteomes" id="UP000236731">
    <property type="component" value="Unassembled WGS sequence"/>
</dbReference>
<dbReference type="RefSeq" id="WP_103907803.1">
    <property type="nucleotide sequence ID" value="NZ_CP049246.1"/>
</dbReference>
<reference evidence="2" key="1">
    <citation type="submission" date="2016-10" db="EMBL/GenBank/DDBJ databases">
        <authorList>
            <person name="Varghese N."/>
            <person name="Submissions S."/>
        </authorList>
    </citation>
    <scope>NUCLEOTIDE SEQUENCE [LARGE SCALE GENOMIC DNA]</scope>
    <source>
        <strain evidence="2">DSM 22361</strain>
    </source>
</reference>
<evidence type="ECO:0000313" key="2">
    <source>
        <dbReference type="Proteomes" id="UP000236731"/>
    </source>
</evidence>
<dbReference type="OrthoDB" id="288286at2"/>
<accession>A0A1H6CJG9</accession>
<organism evidence="1 2">
    <name type="scientific">Sphingobacterium lactis</name>
    <dbReference type="NCBI Taxonomy" id="797291"/>
    <lineage>
        <taxon>Bacteria</taxon>
        <taxon>Pseudomonadati</taxon>
        <taxon>Bacteroidota</taxon>
        <taxon>Sphingobacteriia</taxon>
        <taxon>Sphingobacteriales</taxon>
        <taxon>Sphingobacteriaceae</taxon>
        <taxon>Sphingobacterium</taxon>
    </lineage>
</organism>
<dbReference type="AlphaFoldDB" id="A0A1H6CJG9"/>
<name>A0A1H6CJG9_9SPHI</name>
<proteinExistence type="predicted"/>
<sequence length="80" mass="8909">MENPMNNPELKEGEMTKKIEDMTAQLPSKFFLCTAVGLMASSAILKCTGHKHWALFVGQWVSPILLMGIYNKIVKTSGHD</sequence>
<keyword evidence="2" id="KW-1185">Reference proteome</keyword>
<evidence type="ECO:0000313" key="1">
    <source>
        <dbReference type="EMBL" id="SEG72907.1"/>
    </source>
</evidence>
<protein>
    <submittedName>
        <fullName evidence="1">Uncharacterized protein</fullName>
    </submittedName>
</protein>
<dbReference type="EMBL" id="FNUT01000016">
    <property type="protein sequence ID" value="SEG72907.1"/>
    <property type="molecule type" value="Genomic_DNA"/>
</dbReference>